<keyword evidence="1" id="KW-0863">Zinc-finger</keyword>
<dbReference type="OMA" id="ECYLYSS"/>
<dbReference type="InParanoid" id="K3X558"/>
<evidence type="ECO:0000313" key="5">
    <source>
        <dbReference type="Proteomes" id="UP000019132"/>
    </source>
</evidence>
<keyword evidence="5" id="KW-1185">Reference proteome</keyword>
<dbReference type="eggNOG" id="ENOG502SQ2D">
    <property type="taxonomic scope" value="Eukaryota"/>
</dbReference>
<accession>K3X558</accession>
<dbReference type="Gene3D" id="3.30.1520.10">
    <property type="entry name" value="Phox-like domain"/>
    <property type="match status" value="1"/>
</dbReference>
<dbReference type="SUPFAM" id="SSF57850">
    <property type="entry name" value="RING/U-box"/>
    <property type="match status" value="1"/>
</dbReference>
<reference evidence="5" key="2">
    <citation type="submission" date="2010-04" db="EMBL/GenBank/DDBJ databases">
        <authorList>
            <person name="Buell R."/>
            <person name="Hamilton J."/>
            <person name="Hostetler J."/>
        </authorList>
    </citation>
    <scope>NUCLEOTIDE SEQUENCE [LARGE SCALE GENOMIC DNA]</scope>
    <source>
        <strain evidence="5">DAOM:BR144</strain>
    </source>
</reference>
<feature type="compositionally biased region" description="Basic residues" evidence="2">
    <location>
        <begin position="200"/>
        <end position="210"/>
    </location>
</feature>
<evidence type="ECO:0000256" key="2">
    <source>
        <dbReference type="SAM" id="MobiDB-lite"/>
    </source>
</evidence>
<dbReference type="PROSITE" id="PS50089">
    <property type="entry name" value="ZF_RING_2"/>
    <property type="match status" value="1"/>
</dbReference>
<reference evidence="4" key="3">
    <citation type="submission" date="2015-02" db="UniProtKB">
        <authorList>
            <consortium name="EnsemblProtists"/>
        </authorList>
    </citation>
    <scope>IDENTIFICATION</scope>
    <source>
        <strain evidence="4">DAOM BR144</strain>
    </source>
</reference>
<dbReference type="VEuPathDB" id="FungiDB:PYU1_G012331"/>
<dbReference type="GO" id="GO:0008270">
    <property type="term" value="F:zinc ion binding"/>
    <property type="evidence" value="ECO:0007669"/>
    <property type="project" value="UniProtKB-KW"/>
</dbReference>
<proteinExistence type="predicted"/>
<dbReference type="AlphaFoldDB" id="K3X558"/>
<dbReference type="Gene3D" id="3.30.40.10">
    <property type="entry name" value="Zinc/RING finger domain, C3HC4 (zinc finger)"/>
    <property type="match status" value="1"/>
</dbReference>
<reference evidence="5" key="1">
    <citation type="journal article" date="2010" name="Genome Biol.">
        <title>Genome sequence of the necrotrophic plant pathogen Pythium ultimum reveals original pathogenicity mechanisms and effector repertoire.</title>
        <authorList>
            <person name="Levesque C.A."/>
            <person name="Brouwer H."/>
            <person name="Cano L."/>
            <person name="Hamilton J.P."/>
            <person name="Holt C."/>
            <person name="Huitema E."/>
            <person name="Raffaele S."/>
            <person name="Robideau G.P."/>
            <person name="Thines M."/>
            <person name="Win J."/>
            <person name="Zerillo M.M."/>
            <person name="Beakes G.W."/>
            <person name="Boore J.L."/>
            <person name="Busam D."/>
            <person name="Dumas B."/>
            <person name="Ferriera S."/>
            <person name="Fuerstenberg S.I."/>
            <person name="Gachon C.M."/>
            <person name="Gaulin E."/>
            <person name="Govers F."/>
            <person name="Grenville-Briggs L."/>
            <person name="Horner N."/>
            <person name="Hostetler J."/>
            <person name="Jiang R.H."/>
            <person name="Johnson J."/>
            <person name="Krajaejun T."/>
            <person name="Lin H."/>
            <person name="Meijer H.J."/>
            <person name="Moore B."/>
            <person name="Morris P."/>
            <person name="Phuntmart V."/>
            <person name="Puiu D."/>
            <person name="Shetty J."/>
            <person name="Stajich J.E."/>
            <person name="Tripathy S."/>
            <person name="Wawra S."/>
            <person name="van West P."/>
            <person name="Whitty B.R."/>
            <person name="Coutinho P.M."/>
            <person name="Henrissat B."/>
            <person name="Martin F."/>
            <person name="Thomas P.D."/>
            <person name="Tyler B.M."/>
            <person name="De Vries R.P."/>
            <person name="Kamoun S."/>
            <person name="Yandell M."/>
            <person name="Tisserat N."/>
            <person name="Buell C.R."/>
        </authorList>
    </citation>
    <scope>NUCLEOTIDE SEQUENCE</scope>
    <source>
        <strain evidence="5">DAOM:BR144</strain>
    </source>
</reference>
<dbReference type="GO" id="GO:0035091">
    <property type="term" value="F:phosphatidylinositol binding"/>
    <property type="evidence" value="ECO:0007669"/>
    <property type="project" value="InterPro"/>
</dbReference>
<organism evidence="4 5">
    <name type="scientific">Globisporangium ultimum (strain ATCC 200006 / CBS 805.95 / DAOM BR144)</name>
    <name type="common">Pythium ultimum</name>
    <dbReference type="NCBI Taxonomy" id="431595"/>
    <lineage>
        <taxon>Eukaryota</taxon>
        <taxon>Sar</taxon>
        <taxon>Stramenopiles</taxon>
        <taxon>Oomycota</taxon>
        <taxon>Peronosporomycetes</taxon>
        <taxon>Pythiales</taxon>
        <taxon>Pythiaceae</taxon>
        <taxon>Globisporangium</taxon>
    </lineage>
</organism>
<name>K3X558_GLOUD</name>
<evidence type="ECO:0000313" key="4">
    <source>
        <dbReference type="EnsemblProtists" id="PYU1_T012357"/>
    </source>
</evidence>
<dbReference type="EnsemblProtists" id="PYU1_T012357">
    <property type="protein sequence ID" value="PYU1_T012357"/>
    <property type="gene ID" value="PYU1_G012331"/>
</dbReference>
<protein>
    <recommendedName>
        <fullName evidence="3">RING-type domain-containing protein</fullName>
    </recommendedName>
</protein>
<feature type="compositionally biased region" description="Low complexity" evidence="2">
    <location>
        <begin position="189"/>
        <end position="199"/>
    </location>
</feature>
<keyword evidence="1" id="KW-0862">Zinc</keyword>
<evidence type="ECO:0000259" key="3">
    <source>
        <dbReference type="PROSITE" id="PS50089"/>
    </source>
</evidence>
<sequence length="287" mass="32122">MKAMTPETVQYLDQLSFGMVANKHSDDKSSKDVQYILTIEHRSSGSQWTVGRSYRAYRDLQKRLLDAMKLGHFCNAECPWMYSFVKSQFPKECHFYSSTNYVINKRRDAFVKCFSMLHAHLLNRGNHSCSIVTNGVAMELIKFINEDLKQDSEHSWSSFTSADGETLFSDFNATELPMLEISVKYMNQSSDTSSSSSGSRRSRSSSRSRRASFSAPNECGLCGPSRGSAAAYDDANPEAHASDCESMASNDSFSFTKLSCGHEFHDECIIAKLNESMHCPTCGQAQV</sequence>
<evidence type="ECO:0000256" key="1">
    <source>
        <dbReference type="PROSITE-ProRule" id="PRU00175"/>
    </source>
</evidence>
<dbReference type="SUPFAM" id="SSF64268">
    <property type="entry name" value="PX domain"/>
    <property type="match status" value="1"/>
</dbReference>
<dbReference type="InterPro" id="IPR001841">
    <property type="entry name" value="Znf_RING"/>
</dbReference>
<dbReference type="HOGENOM" id="CLU_051953_1_1_1"/>
<dbReference type="EMBL" id="GL376608">
    <property type="status" value="NOT_ANNOTATED_CDS"/>
    <property type="molecule type" value="Genomic_DNA"/>
</dbReference>
<dbReference type="Proteomes" id="UP000019132">
    <property type="component" value="Unassembled WGS sequence"/>
</dbReference>
<dbReference type="InterPro" id="IPR013083">
    <property type="entry name" value="Znf_RING/FYVE/PHD"/>
</dbReference>
<dbReference type="InterPro" id="IPR036871">
    <property type="entry name" value="PX_dom_sf"/>
</dbReference>
<feature type="domain" description="RING-type" evidence="3">
    <location>
        <begin position="244"/>
        <end position="282"/>
    </location>
</feature>
<keyword evidence="1" id="KW-0479">Metal-binding</keyword>
<feature type="region of interest" description="Disordered" evidence="2">
    <location>
        <begin position="187"/>
        <end position="217"/>
    </location>
</feature>